<gene>
    <name evidence="8" type="ORF">Enr13x_55360</name>
</gene>
<evidence type="ECO:0000256" key="3">
    <source>
        <dbReference type="ARBA" id="ARBA00022692"/>
    </source>
</evidence>
<evidence type="ECO:0000256" key="6">
    <source>
        <dbReference type="SAM" id="MobiDB-lite"/>
    </source>
</evidence>
<sequence length="288" mass="32829">MTRPSAGAGGNREIKSHARHRSLRRAIGMLYGFGNQILFLATVWYLFWFLRDGSIRPSQGDWIVRDCGLALLFAIGHSVMLVPATRKYLTRWIPQPFYDSTFCVVTCVSLLALFIGWHTSETVVWQVTGWRSTVIRGGFYFCWAALLYSLALTGLGYQNGWTPFYHWLRQKPAPRREFQPRGAYKLIRHPVYLSFLGLVWLTPTMTLDHAALTAIWTGYIFYGSFLKDRRLTRFIGQPYQDYQAKVPGFPLFPGGPLGRSIESRPSSRTPHRTTAQADSQIGHESKAA</sequence>
<proteinExistence type="inferred from homology"/>
<evidence type="ECO:0000313" key="8">
    <source>
        <dbReference type="EMBL" id="QDV45657.1"/>
    </source>
</evidence>
<evidence type="ECO:0000256" key="7">
    <source>
        <dbReference type="SAM" id="Phobius"/>
    </source>
</evidence>
<dbReference type="RefSeq" id="WP_197455371.1">
    <property type="nucleotide sequence ID" value="NZ_CP037423.1"/>
</dbReference>
<feature type="transmembrane region" description="Helical" evidence="7">
    <location>
        <begin position="137"/>
        <end position="157"/>
    </location>
</feature>
<keyword evidence="4 7" id="KW-1133">Transmembrane helix</keyword>
<reference evidence="8 9" key="1">
    <citation type="submission" date="2019-03" db="EMBL/GenBank/DDBJ databases">
        <title>Deep-cultivation of Planctomycetes and their phenomic and genomic characterization uncovers novel biology.</title>
        <authorList>
            <person name="Wiegand S."/>
            <person name="Jogler M."/>
            <person name="Boedeker C."/>
            <person name="Pinto D."/>
            <person name="Vollmers J."/>
            <person name="Rivas-Marin E."/>
            <person name="Kohn T."/>
            <person name="Peeters S.H."/>
            <person name="Heuer A."/>
            <person name="Rast P."/>
            <person name="Oberbeckmann S."/>
            <person name="Bunk B."/>
            <person name="Jeske O."/>
            <person name="Meyerdierks A."/>
            <person name="Storesund J.E."/>
            <person name="Kallscheuer N."/>
            <person name="Luecker S."/>
            <person name="Lage O.M."/>
            <person name="Pohl T."/>
            <person name="Merkel B.J."/>
            <person name="Hornburger P."/>
            <person name="Mueller R.-W."/>
            <person name="Bruemmer F."/>
            <person name="Labrenz M."/>
            <person name="Spormann A.M."/>
            <person name="Op den Camp H."/>
            <person name="Overmann J."/>
            <person name="Amann R."/>
            <person name="Jetten M.S.M."/>
            <person name="Mascher T."/>
            <person name="Medema M.H."/>
            <person name="Devos D.P."/>
            <person name="Kaster A.-K."/>
            <person name="Ovreas L."/>
            <person name="Rohde M."/>
            <person name="Galperin M.Y."/>
            <person name="Jogler C."/>
        </authorList>
    </citation>
    <scope>NUCLEOTIDE SEQUENCE [LARGE SCALE GENOMIC DNA]</scope>
    <source>
        <strain evidence="8 9">Enr13</strain>
    </source>
</reference>
<keyword evidence="9" id="KW-1185">Reference proteome</keyword>
<protein>
    <submittedName>
        <fullName evidence="8">NnrU protein</fullName>
    </submittedName>
</protein>
<comment type="subcellular location">
    <subcellularLocation>
        <location evidence="1">Membrane</location>
        <topology evidence="1">Multi-pass membrane protein</topology>
    </subcellularLocation>
</comment>
<keyword evidence="5 7" id="KW-0472">Membrane</keyword>
<dbReference type="PANTHER" id="PTHR31040">
    <property type="entry name" value="NURIM"/>
    <property type="match status" value="1"/>
</dbReference>
<name>A0A518HY31_9BACT</name>
<dbReference type="KEGG" id="snep:Enr13x_55360"/>
<feature type="compositionally biased region" description="Polar residues" evidence="6">
    <location>
        <begin position="263"/>
        <end position="279"/>
    </location>
</feature>
<keyword evidence="3 7" id="KW-0812">Transmembrane</keyword>
<dbReference type="InterPro" id="IPR033580">
    <property type="entry name" value="Nurim-like"/>
</dbReference>
<evidence type="ECO:0000256" key="2">
    <source>
        <dbReference type="ARBA" id="ARBA00010631"/>
    </source>
</evidence>
<feature type="transmembrane region" description="Helical" evidence="7">
    <location>
        <begin position="97"/>
        <end position="117"/>
    </location>
</feature>
<dbReference type="EMBL" id="CP037423">
    <property type="protein sequence ID" value="QDV45657.1"/>
    <property type="molecule type" value="Genomic_DNA"/>
</dbReference>
<dbReference type="GO" id="GO:0016020">
    <property type="term" value="C:membrane"/>
    <property type="evidence" value="ECO:0007669"/>
    <property type="project" value="UniProtKB-SubCell"/>
</dbReference>
<evidence type="ECO:0000256" key="5">
    <source>
        <dbReference type="ARBA" id="ARBA00023136"/>
    </source>
</evidence>
<dbReference type="AlphaFoldDB" id="A0A518HY31"/>
<dbReference type="Proteomes" id="UP000319004">
    <property type="component" value="Chromosome"/>
</dbReference>
<feature type="transmembrane region" description="Helical" evidence="7">
    <location>
        <begin position="62"/>
        <end position="85"/>
    </location>
</feature>
<evidence type="ECO:0000256" key="4">
    <source>
        <dbReference type="ARBA" id="ARBA00022989"/>
    </source>
</evidence>
<evidence type="ECO:0000313" key="9">
    <source>
        <dbReference type="Proteomes" id="UP000319004"/>
    </source>
</evidence>
<organism evidence="8 9">
    <name type="scientific">Stieleria neptunia</name>
    <dbReference type="NCBI Taxonomy" id="2527979"/>
    <lineage>
        <taxon>Bacteria</taxon>
        <taxon>Pseudomonadati</taxon>
        <taxon>Planctomycetota</taxon>
        <taxon>Planctomycetia</taxon>
        <taxon>Pirellulales</taxon>
        <taxon>Pirellulaceae</taxon>
        <taxon>Stieleria</taxon>
    </lineage>
</organism>
<dbReference type="Gene3D" id="1.20.120.1630">
    <property type="match status" value="1"/>
</dbReference>
<comment type="similarity">
    <text evidence="2">Belongs to the nurim family.</text>
</comment>
<feature type="transmembrane region" description="Helical" evidence="7">
    <location>
        <begin position="209"/>
        <end position="226"/>
    </location>
</feature>
<dbReference type="PANTHER" id="PTHR31040:SF1">
    <property type="entry name" value="NURIM"/>
    <property type="match status" value="1"/>
</dbReference>
<feature type="region of interest" description="Disordered" evidence="6">
    <location>
        <begin position="259"/>
        <end position="288"/>
    </location>
</feature>
<feature type="transmembrane region" description="Helical" evidence="7">
    <location>
        <begin position="29"/>
        <end position="50"/>
    </location>
</feature>
<accession>A0A518HY31</accession>
<evidence type="ECO:0000256" key="1">
    <source>
        <dbReference type="ARBA" id="ARBA00004141"/>
    </source>
</evidence>